<dbReference type="RefSeq" id="WP_320183858.1">
    <property type="nucleotide sequence ID" value="NZ_CP138332.1"/>
</dbReference>
<organism evidence="2 3">
    <name type="scientific">Sphingobacterium bambusae</name>
    <dbReference type="NCBI Taxonomy" id="662858"/>
    <lineage>
        <taxon>Bacteria</taxon>
        <taxon>Pseudomonadati</taxon>
        <taxon>Bacteroidota</taxon>
        <taxon>Sphingobacteriia</taxon>
        <taxon>Sphingobacteriales</taxon>
        <taxon>Sphingobacteriaceae</taxon>
        <taxon>Sphingobacterium</taxon>
    </lineage>
</organism>
<evidence type="ECO:0000313" key="2">
    <source>
        <dbReference type="EMBL" id="MFD2966065.1"/>
    </source>
</evidence>
<evidence type="ECO:0000256" key="1">
    <source>
        <dbReference type="SAM" id="Phobius"/>
    </source>
</evidence>
<keyword evidence="1" id="KW-0812">Transmembrane</keyword>
<dbReference type="EMBL" id="JBHUPB010000003">
    <property type="protein sequence ID" value="MFD2966065.1"/>
    <property type="molecule type" value="Genomic_DNA"/>
</dbReference>
<protein>
    <recommendedName>
        <fullName evidence="4">AI-2E family transporter</fullName>
    </recommendedName>
</protein>
<gene>
    <name evidence="2" type="ORF">ACFS7Y_01640</name>
</gene>
<evidence type="ECO:0008006" key="4">
    <source>
        <dbReference type="Google" id="ProtNLM"/>
    </source>
</evidence>
<comment type="caution">
    <text evidence="2">The sequence shown here is derived from an EMBL/GenBank/DDBJ whole genome shotgun (WGS) entry which is preliminary data.</text>
</comment>
<feature type="transmembrane region" description="Helical" evidence="1">
    <location>
        <begin position="74"/>
        <end position="92"/>
    </location>
</feature>
<keyword evidence="1" id="KW-1133">Transmembrane helix</keyword>
<feature type="transmembrane region" description="Helical" evidence="1">
    <location>
        <begin position="51"/>
        <end position="69"/>
    </location>
</feature>
<proteinExistence type="predicted"/>
<feature type="transmembrane region" description="Helical" evidence="1">
    <location>
        <begin position="28"/>
        <end position="45"/>
    </location>
</feature>
<accession>A0ABW6BBJ7</accession>
<name>A0ABW6BBJ7_9SPHI</name>
<keyword evidence="1" id="KW-0472">Membrane</keyword>
<keyword evidence="3" id="KW-1185">Reference proteome</keyword>
<reference evidence="3" key="1">
    <citation type="journal article" date="2019" name="Int. J. Syst. Evol. Microbiol.">
        <title>The Global Catalogue of Microorganisms (GCM) 10K type strain sequencing project: providing services to taxonomists for standard genome sequencing and annotation.</title>
        <authorList>
            <consortium name="The Broad Institute Genomics Platform"/>
            <consortium name="The Broad Institute Genome Sequencing Center for Infectious Disease"/>
            <person name="Wu L."/>
            <person name="Ma J."/>
        </authorList>
    </citation>
    <scope>NUCLEOTIDE SEQUENCE [LARGE SCALE GENOMIC DNA]</scope>
    <source>
        <strain evidence="3">KCTC 22814</strain>
    </source>
</reference>
<sequence length="93" mass="10455">MNTSKRISWPQKNDFLQRWSVRLKESRLVAGLLFLLATVLAIYFLGLGAGIFGALVMLMAIGCLSILFFPFRYIGLRGVVALFIVCLVLELIF</sequence>
<dbReference type="Proteomes" id="UP001597525">
    <property type="component" value="Unassembled WGS sequence"/>
</dbReference>
<evidence type="ECO:0000313" key="3">
    <source>
        <dbReference type="Proteomes" id="UP001597525"/>
    </source>
</evidence>